<evidence type="ECO:0000256" key="1">
    <source>
        <dbReference type="ARBA" id="ARBA00004477"/>
    </source>
</evidence>
<feature type="transmembrane region" description="Helical" evidence="8">
    <location>
        <begin position="71"/>
        <end position="90"/>
    </location>
</feature>
<evidence type="ECO:0000256" key="6">
    <source>
        <dbReference type="ARBA" id="ARBA00022989"/>
    </source>
</evidence>
<dbReference type="SUPFAM" id="SSF103481">
    <property type="entry name" value="Multidrug resistance efflux transporter EmrE"/>
    <property type="match status" value="1"/>
</dbReference>
<accession>A0A024UHP0</accession>
<sequence>MGCHDGQVMTIPPDLECASVEPVQLTSKHVGGLPVEVLKAQLCTSPNPTASHDPAIQSQTHPSKPTSDVPLMLFVFSGIMASFTINGMALESLTSIHAIGENTLTLITAVLYAMVGLGLKRASREPPSTLPTKYYLFLSALTFASTMASVFALRYVSFITRILGKSCKSIPVMVLGVLLGKRYPVKKYVSVVLLCLGVAVFLAGSAHHHQGAARAPMSAAASPNALPPTQTSATAPADDPANLAIGMALLLVSLFCDGATGALEDKYVHEYAVGAFDLMFYLNGYKALWACMGVVASGELPNVISTVTVSILPLVALSLSGAFGQAFVFFSISKFGALTTAIVGTMRKVLSVALSVALFHHDLSSMQIVGLAVAFGAIGLNWVRLDLAPWTPCWSRGRLELHVVATDGDEVVQLMPASTGPEEMETNHELNEPSKCTAENIKAMQALARWDRATAPTSTSHCSTSAV</sequence>
<keyword evidence="4 8" id="KW-0812">Transmembrane</keyword>
<dbReference type="InterPro" id="IPR037185">
    <property type="entry name" value="EmrE-like"/>
</dbReference>
<protein>
    <recommendedName>
        <fullName evidence="10">Sugar phosphate transporter domain-containing protein</fullName>
    </recommendedName>
</protein>
<feature type="transmembrane region" description="Helical" evidence="8">
    <location>
        <begin position="335"/>
        <end position="359"/>
    </location>
</feature>
<dbReference type="GeneID" id="20080475"/>
<reference evidence="9" key="1">
    <citation type="submission" date="2013-12" db="EMBL/GenBank/DDBJ databases">
        <title>The Genome Sequence of Aphanomyces invadans NJM9701.</title>
        <authorList>
            <consortium name="The Broad Institute Genomics Platform"/>
            <person name="Russ C."/>
            <person name="Tyler B."/>
            <person name="van West P."/>
            <person name="Dieguez-Uribeondo J."/>
            <person name="Young S.K."/>
            <person name="Zeng Q."/>
            <person name="Gargeya S."/>
            <person name="Fitzgerald M."/>
            <person name="Abouelleil A."/>
            <person name="Alvarado L."/>
            <person name="Chapman S.B."/>
            <person name="Gainer-Dewar J."/>
            <person name="Goldberg J."/>
            <person name="Griggs A."/>
            <person name="Gujja S."/>
            <person name="Hansen M."/>
            <person name="Howarth C."/>
            <person name="Imamovic A."/>
            <person name="Ireland A."/>
            <person name="Larimer J."/>
            <person name="McCowan C."/>
            <person name="Murphy C."/>
            <person name="Pearson M."/>
            <person name="Poon T.W."/>
            <person name="Priest M."/>
            <person name="Roberts A."/>
            <person name="Saif S."/>
            <person name="Shea T."/>
            <person name="Sykes S."/>
            <person name="Wortman J."/>
            <person name="Nusbaum C."/>
            <person name="Birren B."/>
        </authorList>
    </citation>
    <scope>NUCLEOTIDE SEQUENCE [LARGE SCALE GENOMIC DNA]</scope>
    <source>
        <strain evidence="9">NJM9701</strain>
    </source>
</reference>
<evidence type="ECO:0000256" key="2">
    <source>
        <dbReference type="ARBA" id="ARBA00010694"/>
    </source>
</evidence>
<keyword evidence="7 8" id="KW-0472">Membrane</keyword>
<feature type="transmembrane region" description="Helical" evidence="8">
    <location>
        <begin position="303"/>
        <end position="323"/>
    </location>
</feature>
<keyword evidence="6 8" id="KW-1133">Transmembrane helix</keyword>
<dbReference type="GO" id="GO:0005459">
    <property type="term" value="F:UDP-galactose transmembrane transporter activity"/>
    <property type="evidence" value="ECO:0007669"/>
    <property type="project" value="TreeGrafter"/>
</dbReference>
<feature type="transmembrane region" description="Helical" evidence="8">
    <location>
        <begin position="134"/>
        <end position="156"/>
    </location>
</feature>
<organism evidence="9">
    <name type="scientific">Aphanomyces invadans</name>
    <dbReference type="NCBI Taxonomy" id="157072"/>
    <lineage>
        <taxon>Eukaryota</taxon>
        <taxon>Sar</taxon>
        <taxon>Stramenopiles</taxon>
        <taxon>Oomycota</taxon>
        <taxon>Saprolegniomycetes</taxon>
        <taxon>Saprolegniales</taxon>
        <taxon>Verrucalvaceae</taxon>
        <taxon>Aphanomyces</taxon>
    </lineage>
</organism>
<dbReference type="eggNOG" id="KOG1580">
    <property type="taxonomic scope" value="Eukaryota"/>
</dbReference>
<comment type="similarity">
    <text evidence="2">Belongs to the nucleotide-sugar transporter family. SLC35B subfamily.</text>
</comment>
<evidence type="ECO:0000256" key="4">
    <source>
        <dbReference type="ARBA" id="ARBA00022692"/>
    </source>
</evidence>
<dbReference type="GO" id="GO:0005789">
    <property type="term" value="C:endoplasmic reticulum membrane"/>
    <property type="evidence" value="ECO:0007669"/>
    <property type="project" value="UniProtKB-SubCell"/>
</dbReference>
<dbReference type="GO" id="GO:0005460">
    <property type="term" value="F:UDP-glucose transmembrane transporter activity"/>
    <property type="evidence" value="ECO:0007669"/>
    <property type="project" value="TreeGrafter"/>
</dbReference>
<feature type="transmembrane region" description="Helical" evidence="8">
    <location>
        <begin position="365"/>
        <end position="383"/>
    </location>
</feature>
<gene>
    <name evidence="9" type="ORF">H310_03425</name>
</gene>
<dbReference type="EMBL" id="KI913956">
    <property type="protein sequence ID" value="ETW05725.1"/>
    <property type="molecule type" value="Genomic_DNA"/>
</dbReference>
<evidence type="ECO:0000256" key="5">
    <source>
        <dbReference type="ARBA" id="ARBA00022824"/>
    </source>
</evidence>
<dbReference type="PANTHER" id="PTHR10778">
    <property type="entry name" value="SOLUTE CARRIER FAMILY 35 MEMBER B"/>
    <property type="match status" value="1"/>
</dbReference>
<evidence type="ECO:0000256" key="3">
    <source>
        <dbReference type="ARBA" id="ARBA00022448"/>
    </source>
</evidence>
<comment type="subcellular location">
    <subcellularLocation>
        <location evidence="1">Endoplasmic reticulum membrane</location>
        <topology evidence="1">Multi-pass membrane protein</topology>
    </subcellularLocation>
</comment>
<keyword evidence="5" id="KW-0256">Endoplasmic reticulum</keyword>
<evidence type="ECO:0008006" key="10">
    <source>
        <dbReference type="Google" id="ProtNLM"/>
    </source>
</evidence>
<evidence type="ECO:0000313" key="9">
    <source>
        <dbReference type="EMBL" id="ETW05725.1"/>
    </source>
</evidence>
<dbReference type="VEuPathDB" id="FungiDB:H310_03425"/>
<feature type="transmembrane region" description="Helical" evidence="8">
    <location>
        <begin position="243"/>
        <end position="263"/>
    </location>
</feature>
<feature type="transmembrane region" description="Helical" evidence="8">
    <location>
        <begin position="102"/>
        <end position="122"/>
    </location>
</feature>
<dbReference type="GO" id="GO:0000139">
    <property type="term" value="C:Golgi membrane"/>
    <property type="evidence" value="ECO:0007669"/>
    <property type="project" value="TreeGrafter"/>
</dbReference>
<feature type="transmembrane region" description="Helical" evidence="8">
    <location>
        <begin position="275"/>
        <end position="297"/>
    </location>
</feature>
<keyword evidence="3" id="KW-0813">Transport</keyword>
<proteinExistence type="inferred from homology"/>
<dbReference type="PANTHER" id="PTHR10778:SF10">
    <property type="entry name" value="SOLUTE CARRIER FAMILY 35 MEMBER B1"/>
    <property type="match status" value="1"/>
</dbReference>
<feature type="transmembrane region" description="Helical" evidence="8">
    <location>
        <begin position="188"/>
        <end position="207"/>
    </location>
</feature>
<dbReference type="Pfam" id="PF08449">
    <property type="entry name" value="UAA"/>
    <property type="match status" value="1"/>
</dbReference>
<evidence type="ECO:0000256" key="8">
    <source>
        <dbReference type="SAM" id="Phobius"/>
    </source>
</evidence>
<dbReference type="RefSeq" id="XP_008865502.1">
    <property type="nucleotide sequence ID" value="XM_008867280.1"/>
</dbReference>
<name>A0A024UHP0_9STRA</name>
<dbReference type="AlphaFoldDB" id="A0A024UHP0"/>
<dbReference type="OrthoDB" id="78344at2759"/>
<evidence type="ECO:0000256" key="7">
    <source>
        <dbReference type="ARBA" id="ARBA00023136"/>
    </source>
</evidence>
<dbReference type="InterPro" id="IPR013657">
    <property type="entry name" value="SCL35B1-4/HUT1"/>
</dbReference>